<dbReference type="eggNOG" id="COG1272">
    <property type="taxonomic scope" value="Bacteria"/>
</dbReference>
<dbReference type="GO" id="GO:0046872">
    <property type="term" value="F:metal ion binding"/>
    <property type="evidence" value="ECO:0007669"/>
    <property type="project" value="UniProtKB-KW"/>
</dbReference>
<protein>
    <submittedName>
        <fullName evidence="9">Channel protein, hemolysin III family</fullName>
    </submittedName>
</protein>
<dbReference type="InterPro" id="IPR005744">
    <property type="entry name" value="Hy-lIII"/>
</dbReference>
<keyword evidence="7" id="KW-0479">Metal-binding</keyword>
<feature type="transmembrane region" description="Helical" evidence="8">
    <location>
        <begin position="136"/>
        <end position="157"/>
    </location>
</feature>
<dbReference type="KEGG" id="rge:RGE_01200"/>
<dbReference type="PATRIC" id="fig|983917.3.peg.114"/>
<dbReference type="AlphaFoldDB" id="I0HKC8"/>
<gene>
    <name evidence="9" type="ordered locus">RGE_01200</name>
</gene>
<keyword evidence="7" id="KW-0862">Zinc</keyword>
<reference evidence="9 10" key="1">
    <citation type="journal article" date="2012" name="J. Bacteriol.">
        <title>Complete genome sequence of phototrophic betaproteobacterium Rubrivivax gelatinosus IL144.</title>
        <authorList>
            <person name="Nagashima S."/>
            <person name="Kamimura A."/>
            <person name="Shimizu T."/>
            <person name="Nakamura-isaki S."/>
            <person name="Aono E."/>
            <person name="Sakamoto K."/>
            <person name="Ichikawa N."/>
            <person name="Nakazawa H."/>
            <person name="Sekine M."/>
            <person name="Yamazaki S."/>
            <person name="Fujita N."/>
            <person name="Shimada K."/>
            <person name="Hanada S."/>
            <person name="Nagashima K.V.P."/>
        </authorList>
    </citation>
    <scope>NUCLEOTIDE SEQUENCE [LARGE SCALE GENOMIC DNA]</scope>
    <source>
        <strain evidence="10">NBRC 100245 / IL144</strain>
    </source>
</reference>
<dbReference type="PANTHER" id="PTHR20855">
    <property type="entry name" value="ADIPOR/PROGESTIN RECEPTOR-RELATED"/>
    <property type="match status" value="1"/>
</dbReference>
<dbReference type="GO" id="GO:0140911">
    <property type="term" value="F:pore-forming activity"/>
    <property type="evidence" value="ECO:0007669"/>
    <property type="project" value="InterPro"/>
</dbReference>
<evidence type="ECO:0000256" key="5">
    <source>
        <dbReference type="ARBA" id="ARBA00022989"/>
    </source>
</evidence>
<dbReference type="EMBL" id="AP012320">
    <property type="protein sequence ID" value="BAL93465.1"/>
    <property type="molecule type" value="Genomic_DNA"/>
</dbReference>
<proteinExistence type="inferred from homology"/>
<keyword evidence="6 8" id="KW-0472">Membrane</keyword>
<evidence type="ECO:0000256" key="4">
    <source>
        <dbReference type="ARBA" id="ARBA00022692"/>
    </source>
</evidence>
<evidence type="ECO:0000256" key="6">
    <source>
        <dbReference type="ARBA" id="ARBA00023136"/>
    </source>
</evidence>
<name>I0HKC8_RUBGI</name>
<feature type="binding site" evidence="7">
    <location>
        <position position="69"/>
    </location>
    <ligand>
        <name>Zn(2+)</name>
        <dbReference type="ChEBI" id="CHEBI:29105"/>
    </ligand>
</feature>
<keyword evidence="10" id="KW-1185">Reference proteome</keyword>
<dbReference type="Proteomes" id="UP000007883">
    <property type="component" value="Chromosome"/>
</dbReference>
<accession>I0HKC8</accession>
<evidence type="ECO:0000256" key="7">
    <source>
        <dbReference type="PIRSR" id="PIRSR604254-1"/>
    </source>
</evidence>
<dbReference type="GO" id="GO:0005886">
    <property type="term" value="C:plasma membrane"/>
    <property type="evidence" value="ECO:0007669"/>
    <property type="project" value="UniProtKB-SubCell"/>
</dbReference>
<feature type="transmembrane region" description="Helical" evidence="8">
    <location>
        <begin position="47"/>
        <end position="71"/>
    </location>
</feature>
<feature type="binding site" evidence="7">
    <location>
        <position position="192"/>
    </location>
    <ligand>
        <name>Zn(2+)</name>
        <dbReference type="ChEBI" id="CHEBI:29105"/>
    </ligand>
</feature>
<dbReference type="Pfam" id="PF03006">
    <property type="entry name" value="HlyIII"/>
    <property type="match status" value="1"/>
</dbReference>
<dbReference type="RefSeq" id="WP_014426357.1">
    <property type="nucleotide sequence ID" value="NC_017075.1"/>
</dbReference>
<dbReference type="InterPro" id="IPR004254">
    <property type="entry name" value="AdipoR/HlyIII-related"/>
</dbReference>
<feature type="transmembrane region" description="Helical" evidence="8">
    <location>
        <begin position="83"/>
        <end position="101"/>
    </location>
</feature>
<comment type="similarity">
    <text evidence="2">Belongs to the UPF0073 (Hly-III) family.</text>
</comment>
<dbReference type="HOGENOM" id="CLU_051078_1_0_4"/>
<keyword evidence="3" id="KW-1003">Cell membrane</keyword>
<evidence type="ECO:0000256" key="2">
    <source>
        <dbReference type="ARBA" id="ARBA00008488"/>
    </source>
</evidence>
<dbReference type="PANTHER" id="PTHR20855:SF3">
    <property type="entry name" value="LD03007P"/>
    <property type="match status" value="1"/>
</dbReference>
<comment type="subcellular location">
    <subcellularLocation>
        <location evidence="1">Cell membrane</location>
        <topology evidence="1">Multi-pass membrane protein</topology>
    </subcellularLocation>
</comment>
<feature type="transmembrane region" description="Helical" evidence="8">
    <location>
        <begin position="107"/>
        <end position="129"/>
    </location>
</feature>
<evidence type="ECO:0000256" key="8">
    <source>
        <dbReference type="SAM" id="Phobius"/>
    </source>
</evidence>
<evidence type="ECO:0000313" key="10">
    <source>
        <dbReference type="Proteomes" id="UP000007883"/>
    </source>
</evidence>
<feature type="binding site" evidence="7">
    <location>
        <position position="196"/>
    </location>
    <ligand>
        <name>Zn(2+)</name>
        <dbReference type="ChEBI" id="CHEBI:29105"/>
    </ligand>
</feature>
<feature type="transmembrane region" description="Helical" evidence="8">
    <location>
        <begin position="21"/>
        <end position="41"/>
    </location>
</feature>
<feature type="transmembrane region" description="Helical" evidence="8">
    <location>
        <begin position="193"/>
        <end position="215"/>
    </location>
</feature>
<keyword evidence="4 8" id="KW-0812">Transmembrane</keyword>
<evidence type="ECO:0000256" key="3">
    <source>
        <dbReference type="ARBA" id="ARBA00022475"/>
    </source>
</evidence>
<organism evidence="9 10">
    <name type="scientific">Rubrivivax gelatinosus (strain NBRC 100245 / IL144)</name>
    <dbReference type="NCBI Taxonomy" id="983917"/>
    <lineage>
        <taxon>Bacteria</taxon>
        <taxon>Pseudomonadati</taxon>
        <taxon>Pseudomonadota</taxon>
        <taxon>Betaproteobacteria</taxon>
        <taxon>Burkholderiales</taxon>
        <taxon>Sphaerotilaceae</taxon>
        <taxon>Rubrivivax</taxon>
    </lineage>
</organism>
<keyword evidence="5 8" id="KW-1133">Transmembrane helix</keyword>
<dbReference type="STRING" id="983917.RGE_01200"/>
<dbReference type="NCBIfam" id="TIGR01065">
    <property type="entry name" value="hlyIII"/>
    <property type="match status" value="1"/>
</dbReference>
<feature type="transmembrane region" description="Helical" evidence="8">
    <location>
        <begin position="163"/>
        <end position="184"/>
    </location>
</feature>
<sequence>MSTITARPQTLAEEVANAISHGIGFLLAVASLPILVVFSGPRAGTGYVVGACVFSVTMMVLYLASSVYHALPAGRLKQWFQRVDHAAIFLFIAGSYTPFALGPLHGAWGWSLLVAVWAIAIVGIVAKAFDRLAHPLWSTGLYVGMGWLVLVAIGPLVAHMSTVGLVMLVAGGLAYTGGAVFYLLDSRLRFAHFVWHLFVIAGSVCHFFAALLHAAGTPA</sequence>
<evidence type="ECO:0000313" key="9">
    <source>
        <dbReference type="EMBL" id="BAL93465.1"/>
    </source>
</evidence>
<evidence type="ECO:0000256" key="1">
    <source>
        <dbReference type="ARBA" id="ARBA00004651"/>
    </source>
</evidence>